<evidence type="ECO:0000313" key="2">
    <source>
        <dbReference type="Proteomes" id="UP000886653"/>
    </source>
</evidence>
<protein>
    <submittedName>
        <fullName evidence="1">Uncharacterized protein</fullName>
    </submittedName>
</protein>
<name>A0A9P6N8S9_9BASI</name>
<dbReference type="EMBL" id="MU167514">
    <property type="protein sequence ID" value="KAG0139847.1"/>
    <property type="molecule type" value="Genomic_DNA"/>
</dbReference>
<organism evidence="1 2">
    <name type="scientific">Cronartium quercuum f. sp. fusiforme G11</name>
    <dbReference type="NCBI Taxonomy" id="708437"/>
    <lineage>
        <taxon>Eukaryota</taxon>
        <taxon>Fungi</taxon>
        <taxon>Dikarya</taxon>
        <taxon>Basidiomycota</taxon>
        <taxon>Pucciniomycotina</taxon>
        <taxon>Pucciniomycetes</taxon>
        <taxon>Pucciniales</taxon>
        <taxon>Coleosporiaceae</taxon>
        <taxon>Cronartium</taxon>
    </lineage>
</organism>
<proteinExistence type="predicted"/>
<reference evidence="1" key="1">
    <citation type="submission" date="2013-11" db="EMBL/GenBank/DDBJ databases">
        <title>Genome sequence of the fusiform rust pathogen reveals effectors for host alternation and coevolution with pine.</title>
        <authorList>
            <consortium name="DOE Joint Genome Institute"/>
            <person name="Smith K."/>
            <person name="Pendleton A."/>
            <person name="Kubisiak T."/>
            <person name="Anderson C."/>
            <person name="Salamov A."/>
            <person name="Aerts A."/>
            <person name="Riley R."/>
            <person name="Clum A."/>
            <person name="Lindquist E."/>
            <person name="Ence D."/>
            <person name="Campbell M."/>
            <person name="Kronenberg Z."/>
            <person name="Feau N."/>
            <person name="Dhillon B."/>
            <person name="Hamelin R."/>
            <person name="Burleigh J."/>
            <person name="Smith J."/>
            <person name="Yandell M."/>
            <person name="Nelson C."/>
            <person name="Grigoriev I."/>
            <person name="Davis J."/>
        </authorList>
    </citation>
    <scope>NUCLEOTIDE SEQUENCE</scope>
    <source>
        <strain evidence="1">G11</strain>
    </source>
</reference>
<dbReference type="Proteomes" id="UP000886653">
    <property type="component" value="Unassembled WGS sequence"/>
</dbReference>
<comment type="caution">
    <text evidence="1">The sequence shown here is derived from an EMBL/GenBank/DDBJ whole genome shotgun (WGS) entry which is preliminary data.</text>
</comment>
<dbReference type="AlphaFoldDB" id="A0A9P6N8S9"/>
<evidence type="ECO:0000313" key="1">
    <source>
        <dbReference type="EMBL" id="KAG0139847.1"/>
    </source>
</evidence>
<sequence length="107" mass="11437">MNSWAATKLPGGLSVSGGNAVILSILHDNHMAKYLQLRPGGSVKSPYGVGIHQGECQRFARSVCSLHYGQDVDIYSVSVTLTFTGRWAVTCTADVHPDVHPATENSP</sequence>
<gene>
    <name evidence="1" type="ORF">CROQUDRAFT_111420</name>
</gene>
<keyword evidence="2" id="KW-1185">Reference proteome</keyword>
<accession>A0A9P6N8S9</accession>